<feature type="transmembrane region" description="Helical" evidence="5">
    <location>
        <begin position="303"/>
        <end position="320"/>
    </location>
</feature>
<sequence>MLILEDPGKLSQENPDLLVLEVLGDLSQENCDVLALEVLGELAKDNPDVLALEVLGELAKDNPDVLALEVLGELAKDNPDVMDLEVLGELAKDNPDVLALEVLGELAKDNPDVMAVEVLGELAKKNPGVLVLEMLDELTKANIDVLMWEELGELIHEKLGELVLEALTELVLETLGELVLKAPSELAQEKPCESDEEIVSQENHCNDGLSNISEKWGGKKGQINWKLEPGVLHGFKSEQTSSGLKRALTFLLPSFCVHYLWSGATEFRLSKFFLGAGFGGLIAVGLFYVLIDPMSLYENHKIRLLYGLFGIFSVGCGLSLHFRCASLLLIPQVLSKEGRAYLLMYVLASIYAGPITNLQRNLDSVVKSVGCTVELQINHTKEMWRVAMAPFRKVVEDLVRGGKNFNSEVKDVSGKFIAVRDTITSQDGYDLRKEQEEERKEVEGRMMKRKSPALSTQKIFELKTKMRCEYVAEQAIQRCRTWFDEKYDACLRTIFIPLISHLLCLPMRFKFLCYLTRLMTKWCKNRIPVAGNFGQTYDNVNKTVVNLTQSFTTEVSVQKKEQSTIVGVNITKAKLSDDIQDAIEIRKSRFNSILAVIQVLASCSFIFLFCSAFSYANNYNADIRHDNIYITTYFRQIDARRKKQKKRTLLPLRNGETSNFIFPLSPKVQGPEVMSTVLSLIHTLPLAILLSILCGTDYILYKLFKLIHKHSFIQYEFTSRHHLEIHVGGTGLLAKLLRGTIGALNTSSEMTVESNNLHCLPKPHAMSSKDYLHSSLPMVCLLLLTFLQVYICRLRRVVTSFYFPKREKRRVLFLYNETMRKRISYIKFQRKRIMRRARISKLLARGMVGNLYHYCPFLRRFLRRRCMVCDRVQSKTSWMCKTPSCGAVYCASCWSDMKQFCFACTPYDGFISADSDSEHDTRYAN</sequence>
<evidence type="ECO:0000256" key="4">
    <source>
        <dbReference type="ARBA" id="ARBA00023136"/>
    </source>
</evidence>
<dbReference type="CTD" id="149095"/>
<protein>
    <submittedName>
        <fullName evidence="9 10">E3 ubiquitin-protein ligase DCST1</fullName>
    </submittedName>
</protein>
<evidence type="ECO:0000256" key="1">
    <source>
        <dbReference type="ARBA" id="ARBA00004141"/>
    </source>
</evidence>
<dbReference type="Proteomes" id="UP000515156">
    <property type="component" value="Chromosome 14"/>
</dbReference>
<gene>
    <name evidence="9" type="primary">DCST1</name>
    <name evidence="10" type="synonym">LOC115459085</name>
</gene>
<dbReference type="SUPFAM" id="SSF48371">
    <property type="entry name" value="ARM repeat"/>
    <property type="match status" value="1"/>
</dbReference>
<keyword evidence="8" id="KW-1185">Reference proteome</keyword>
<evidence type="ECO:0000256" key="2">
    <source>
        <dbReference type="ARBA" id="ARBA00022692"/>
    </source>
</evidence>
<dbReference type="InterPro" id="IPR051856">
    <property type="entry name" value="CSR-E3_Ligase_Protein"/>
</dbReference>
<feature type="transmembrane region" description="Helical" evidence="5">
    <location>
        <begin position="593"/>
        <end position="616"/>
    </location>
</feature>
<evidence type="ECO:0000256" key="3">
    <source>
        <dbReference type="ARBA" id="ARBA00022989"/>
    </source>
</evidence>
<dbReference type="InterPro" id="IPR016024">
    <property type="entry name" value="ARM-type_fold"/>
</dbReference>
<comment type="subcellular location">
    <subcellularLocation>
        <location evidence="1">Membrane</location>
        <topology evidence="1">Multi-pass membrane protein</topology>
    </subcellularLocation>
</comment>
<keyword evidence="2 5" id="KW-0812">Transmembrane</keyword>
<feature type="transmembrane region" description="Helical" evidence="5">
    <location>
        <begin position="771"/>
        <end position="791"/>
    </location>
</feature>
<keyword evidence="3 5" id="KW-1133">Transmembrane helix</keyword>
<dbReference type="InterPro" id="IPR012858">
    <property type="entry name" value="DC_STAMP-like"/>
</dbReference>
<dbReference type="PANTHER" id="PTHR21041:SF17">
    <property type="entry name" value="E3 UBIQUITIN-PROTEIN LIGASE DCST1"/>
    <property type="match status" value="1"/>
</dbReference>
<feature type="domain" description="E3 ubiquitin-protein ligase DCST1-like C-terminal" evidence="7">
    <location>
        <begin position="864"/>
        <end position="906"/>
    </location>
</feature>
<evidence type="ECO:0000313" key="8">
    <source>
        <dbReference type="Proteomes" id="UP000515156"/>
    </source>
</evidence>
<feature type="transmembrane region" description="Helical" evidence="5">
    <location>
        <begin position="273"/>
        <end position="291"/>
    </location>
</feature>
<dbReference type="KEGG" id="muo:115457461"/>
<evidence type="ECO:0000313" key="9">
    <source>
        <dbReference type="RefSeq" id="XP_030042736.1"/>
    </source>
</evidence>
<dbReference type="InterPro" id="IPR058842">
    <property type="entry name" value="DCST1_C"/>
</dbReference>
<feature type="transmembrane region" description="Helical" evidence="5">
    <location>
        <begin position="680"/>
        <end position="701"/>
    </location>
</feature>
<dbReference type="GO" id="GO:0016020">
    <property type="term" value="C:membrane"/>
    <property type="evidence" value="ECO:0007669"/>
    <property type="project" value="UniProtKB-SubCell"/>
</dbReference>
<dbReference type="Pfam" id="PF07782">
    <property type="entry name" value="DC_STAMP"/>
    <property type="match status" value="1"/>
</dbReference>
<reference evidence="9 10" key="1">
    <citation type="submission" date="2025-04" db="UniProtKB">
        <authorList>
            <consortium name="RefSeq"/>
        </authorList>
    </citation>
    <scope>IDENTIFICATION</scope>
</reference>
<feature type="transmembrane region" description="Helical" evidence="5">
    <location>
        <begin position="340"/>
        <end position="358"/>
    </location>
</feature>
<evidence type="ECO:0000313" key="10">
    <source>
        <dbReference type="RefSeq" id="XP_030044812.1"/>
    </source>
</evidence>
<dbReference type="GeneID" id="115457461"/>
<proteinExistence type="predicted"/>
<dbReference type="RefSeq" id="XP_030044812.1">
    <property type="nucleotide sequence ID" value="XM_030188952.1"/>
</dbReference>
<name>A0A6P7WNU9_9AMPH</name>
<evidence type="ECO:0000259" key="7">
    <source>
        <dbReference type="Pfam" id="PF26037"/>
    </source>
</evidence>
<keyword evidence="4 5" id="KW-0472">Membrane</keyword>
<evidence type="ECO:0000256" key="5">
    <source>
        <dbReference type="SAM" id="Phobius"/>
    </source>
</evidence>
<feature type="domain" description="Dendritic cell-specific transmembrane protein-like" evidence="6">
    <location>
        <begin position="625"/>
        <end position="815"/>
    </location>
</feature>
<dbReference type="AlphaFoldDB" id="A0A6P7WNU9"/>
<organism evidence="8 9">
    <name type="scientific">Microcaecilia unicolor</name>
    <dbReference type="NCBI Taxonomy" id="1415580"/>
    <lineage>
        <taxon>Eukaryota</taxon>
        <taxon>Metazoa</taxon>
        <taxon>Chordata</taxon>
        <taxon>Craniata</taxon>
        <taxon>Vertebrata</taxon>
        <taxon>Euteleostomi</taxon>
        <taxon>Amphibia</taxon>
        <taxon>Gymnophiona</taxon>
        <taxon>Siphonopidae</taxon>
        <taxon>Microcaecilia</taxon>
    </lineage>
</organism>
<dbReference type="RefSeq" id="XP_030042736.1">
    <property type="nucleotide sequence ID" value="XM_030186876.1"/>
</dbReference>
<dbReference type="PANTHER" id="PTHR21041">
    <property type="entry name" value="DENDRITIC CELL-SPECIFIC TRANSMEMBRANE PROTEIN"/>
    <property type="match status" value="1"/>
</dbReference>
<dbReference type="Pfam" id="PF26037">
    <property type="entry name" value="zf-RING_DCST1_C"/>
    <property type="match status" value="1"/>
</dbReference>
<dbReference type="KEGG" id="muo:115459085"/>
<accession>A0A6P7WNU9</accession>
<dbReference type="OrthoDB" id="5985669at2759"/>
<evidence type="ECO:0000259" key="6">
    <source>
        <dbReference type="Pfam" id="PF07782"/>
    </source>
</evidence>